<reference evidence="1 2" key="1">
    <citation type="journal article" date="2012" name="Int. J. Syst. Evol. Microbiol.">
        <title>Flammeovirga pacifica sp. nov., isolated from deep-sea sediment.</title>
        <authorList>
            <person name="Xu H."/>
            <person name="Fu Y."/>
            <person name="Yang N."/>
            <person name="Ding Z."/>
            <person name="Lai Q."/>
            <person name="Zeng R."/>
        </authorList>
    </citation>
    <scope>NUCLEOTIDE SEQUENCE [LARGE SCALE GENOMIC DNA]</scope>
    <source>
        <strain evidence="2">DSM 24597 / LMG 26175 / WPAGA1</strain>
    </source>
</reference>
<accession>A0A1S1Z249</accession>
<gene>
    <name evidence="1" type="ORF">NH26_13840</name>
</gene>
<dbReference type="STRING" id="915059.NH26_13840"/>
<evidence type="ECO:0000313" key="2">
    <source>
        <dbReference type="Proteomes" id="UP000179797"/>
    </source>
</evidence>
<protein>
    <submittedName>
        <fullName evidence="1">Uncharacterized protein</fullName>
    </submittedName>
</protein>
<evidence type="ECO:0000313" key="1">
    <source>
        <dbReference type="EMBL" id="OHX67346.1"/>
    </source>
</evidence>
<sequence>MPISVCTNTNTVMKKKILALLTLLIWGNYIYAQEEEVIDASKPTNFYSQMDIQFEHAGSNDQYGLRNSFIIAPSEKHLVLGELPILHNTKTGATGIGDVRLRYFYLPYKNYDKLIGAFGPSIDVYAPTGNVDKGLGNGRWVVAPGLTLGVMAFEKVQFFPIISYQYMSEVAGQVDMAGNTAMHGMTFQVVTPIVFNPKMYMQVTPIVQLPDFRHAHTNLACEILLAYSIREKMQLSGFYKADQTYGQTFRLGTTIFF</sequence>
<organism evidence="1 2">
    <name type="scientific">Flammeovirga pacifica</name>
    <dbReference type="NCBI Taxonomy" id="915059"/>
    <lineage>
        <taxon>Bacteria</taxon>
        <taxon>Pseudomonadati</taxon>
        <taxon>Bacteroidota</taxon>
        <taxon>Cytophagia</taxon>
        <taxon>Cytophagales</taxon>
        <taxon>Flammeovirgaceae</taxon>
        <taxon>Flammeovirga</taxon>
    </lineage>
</organism>
<comment type="caution">
    <text evidence="1">The sequence shown here is derived from an EMBL/GenBank/DDBJ whole genome shotgun (WGS) entry which is preliminary data.</text>
</comment>
<keyword evidence="2" id="KW-1185">Reference proteome</keyword>
<dbReference type="EMBL" id="JRYR02000001">
    <property type="protein sequence ID" value="OHX67346.1"/>
    <property type="molecule type" value="Genomic_DNA"/>
</dbReference>
<name>A0A1S1Z249_FLAPC</name>
<proteinExistence type="predicted"/>
<dbReference type="Proteomes" id="UP000179797">
    <property type="component" value="Unassembled WGS sequence"/>
</dbReference>
<dbReference type="AlphaFoldDB" id="A0A1S1Z249"/>